<comment type="caution">
    <text evidence="2">The sequence shown here is derived from an EMBL/GenBank/DDBJ whole genome shotgun (WGS) entry which is preliminary data.</text>
</comment>
<keyword evidence="1" id="KW-1133">Transmembrane helix</keyword>
<protein>
    <submittedName>
        <fullName evidence="2">Uncharacterized protein</fullName>
    </submittedName>
</protein>
<gene>
    <name evidence="2" type="ORF">UX13_C0045G0002</name>
</gene>
<evidence type="ECO:0000256" key="1">
    <source>
        <dbReference type="SAM" id="Phobius"/>
    </source>
</evidence>
<accession>A0A0G1PUW8</accession>
<name>A0A0G1PUW8_9BACT</name>
<dbReference type="Proteomes" id="UP000034329">
    <property type="component" value="Unassembled WGS sequence"/>
</dbReference>
<proteinExistence type="predicted"/>
<feature type="transmembrane region" description="Helical" evidence="1">
    <location>
        <begin position="57"/>
        <end position="77"/>
    </location>
</feature>
<keyword evidence="1" id="KW-0812">Transmembrane</keyword>
<organism evidence="2 3">
    <name type="scientific">Candidatus Woesebacteria bacterium GW2011_GWB1_45_5</name>
    <dbReference type="NCBI Taxonomy" id="1618581"/>
    <lineage>
        <taxon>Bacteria</taxon>
        <taxon>Candidatus Woeseibacteriota</taxon>
    </lineage>
</organism>
<evidence type="ECO:0000313" key="3">
    <source>
        <dbReference type="Proteomes" id="UP000034329"/>
    </source>
</evidence>
<sequence>MNQAVQLLSKTFNFSFGSFSLPVSYVQAGAVIFLLFVLVLSFAQIRRHYVGWSFKGAIFGVFFGFLLALILEGFLIIGGRTALTEVMGWKNAPKPLQTALDAGRAKLVGVLGITDEIPHTFAQNDPTTDEAIEVLQSLDPSEIKKVKSLICTP</sequence>
<feature type="transmembrane region" description="Helical" evidence="1">
    <location>
        <begin position="25"/>
        <end position="45"/>
    </location>
</feature>
<reference evidence="2 3" key="1">
    <citation type="journal article" date="2015" name="Nature">
        <title>rRNA introns, odd ribosomes, and small enigmatic genomes across a large radiation of phyla.</title>
        <authorList>
            <person name="Brown C.T."/>
            <person name="Hug L.A."/>
            <person name="Thomas B.C."/>
            <person name="Sharon I."/>
            <person name="Castelle C.J."/>
            <person name="Singh A."/>
            <person name="Wilkins M.J."/>
            <person name="Williams K.H."/>
            <person name="Banfield J.F."/>
        </authorList>
    </citation>
    <scope>NUCLEOTIDE SEQUENCE [LARGE SCALE GENOMIC DNA]</scope>
</reference>
<keyword evidence="1" id="KW-0472">Membrane</keyword>
<evidence type="ECO:0000313" key="2">
    <source>
        <dbReference type="EMBL" id="KKU09273.1"/>
    </source>
</evidence>
<dbReference type="EMBL" id="LCLA01000045">
    <property type="protein sequence ID" value="KKU09273.1"/>
    <property type="molecule type" value="Genomic_DNA"/>
</dbReference>
<dbReference type="AlphaFoldDB" id="A0A0G1PUW8"/>